<organism evidence="2 3">
    <name type="scientific">Ideonella paludis</name>
    <dbReference type="NCBI Taxonomy" id="1233411"/>
    <lineage>
        <taxon>Bacteria</taxon>
        <taxon>Pseudomonadati</taxon>
        <taxon>Pseudomonadota</taxon>
        <taxon>Betaproteobacteria</taxon>
        <taxon>Burkholderiales</taxon>
        <taxon>Sphaerotilaceae</taxon>
        <taxon>Ideonella</taxon>
    </lineage>
</organism>
<evidence type="ECO:0000313" key="2">
    <source>
        <dbReference type="EMBL" id="MBQ0937624.1"/>
    </source>
</evidence>
<comment type="caution">
    <text evidence="2">The sequence shown here is derived from an EMBL/GenBank/DDBJ whole genome shotgun (WGS) entry which is preliminary data.</text>
</comment>
<dbReference type="InterPro" id="IPR008023">
    <property type="entry name" value="DUF748"/>
</dbReference>
<sequence>MPLIAVVARLRGLMSVWARPGVRRWCWGGLIVTVTTGLLAYAAVPWVVRQVATEQVQAQLGRGVSIGDIRFQPWALALEVDDLALMGPTPTAQPLVKMAHLRLNLSAASVWRRAPVVESLQLEGVALKLTRTRAGHYDVDDILQRWRERPVQADAPPPHFAVYNLSVSGLEAEFEDQPAGRIHRVEQGLLTLPFLSNQDDEVEVRVEPRLAFKLDGAQFDTGAQAKPFAASREAVVTLNLRDLDVAPWLPYWPASAPVRPSQGRWSADLSVSFAQPQGKAARLAVGGRIDALDAAWTLADGQPLLGWRSMSLGLGQIQPLLRQVALESLTINGLQGTLRRESSGQLAVMKAFSPAAAVEAPSAQAQSEGRSDWAVSLERLEIPEARLLWQDQSVRPALSWQAQNIHLRGEHLRWPLPSERPAQPLSLRGEWAPEGAVQAPATWQAEALVSEQGGQLQLSLSDWPLVWWGPYQPAALQAQAQGLLGLKGAVQWTVNAKAPLQFEAQVDHLQIDHLKLSAPGNPAALAVRQVALDDLGLKWPQQHLSVAKLMLDQPAVKAARSPEGELDLLAWWQPASDAAAAPSKAPSEPQPWQVKFGLVEWQGGQLAWRDAQAPREVDLTLSAWNTQWRGLQWPATQPWGLQGSARLAAAGDPRRQAGGQVRWSGQVMPSPFSWRGKLESDRLPLHLLAPYVPSLPLDIQRAELTWRGQLAASLAEAGPSWHAQGEATVTDFRAMAPGASAAPAVAGGLGERSDEELLSWQTLSLPELDAMGEPGRPPQIKLGVVVLADAFARLVVTEDGRLNLTALAPPAAAASASSNAVASSPAAVASAASSAGLRTPAVLLNVAGVRLQNGRVDFSDRFIRPNYRADLTALNGQIGALSSPAQGPATLALQGRAAGTADLDIRGQIQPFAQPPTLDIEARATDLELAPLTPYAAKYAGYAIERGKLSLKVGYQVQADGQLRAQNQLILNQLTFGERVESPDATRLPVALAVALLKDRHGVIDLHLPIEGSLNDPQFRIGPVVLKLVLNLLGKAITSPFSLLSGGGGDELSQVAFEPGTAQLSASARTGLDKVANALLDRPSLSLTVHTALDLGAEQEALRGAVLAQRLQAERRKELARAGEAVPQGELTLSEPDRSRLLSRLYADTRLPNKPRNVLGLEKSVTAAEAETLLKAAITVGPEQMRELALQRGLAVRDALVAKGLPGERIFLAAPSAKVAGTVEGAMVASHVAGLTLGMP</sequence>
<evidence type="ECO:0000313" key="3">
    <source>
        <dbReference type="Proteomes" id="UP000672097"/>
    </source>
</evidence>
<dbReference type="Pfam" id="PF05359">
    <property type="entry name" value="DUF748"/>
    <property type="match status" value="1"/>
</dbReference>
<dbReference type="PANTHER" id="PTHR30441">
    <property type="entry name" value="DUF748 DOMAIN-CONTAINING PROTEIN"/>
    <property type="match status" value="1"/>
</dbReference>
<protein>
    <submittedName>
        <fullName evidence="2">DUF748 domain-containing protein</fullName>
    </submittedName>
</protein>
<dbReference type="Proteomes" id="UP000672097">
    <property type="component" value="Unassembled WGS sequence"/>
</dbReference>
<name>A0ABS5E2T0_9BURK</name>
<keyword evidence="1" id="KW-0812">Transmembrane</keyword>
<gene>
    <name evidence="2" type="ORF">KAK11_20025</name>
</gene>
<feature type="transmembrane region" description="Helical" evidence="1">
    <location>
        <begin position="25"/>
        <end position="48"/>
    </location>
</feature>
<dbReference type="InterPro" id="IPR052894">
    <property type="entry name" value="AsmA-related"/>
</dbReference>
<keyword evidence="3" id="KW-1185">Reference proteome</keyword>
<dbReference type="PANTHER" id="PTHR30441:SF8">
    <property type="entry name" value="DUF748 DOMAIN-CONTAINING PROTEIN"/>
    <property type="match status" value="1"/>
</dbReference>
<dbReference type="RefSeq" id="WP_210811246.1">
    <property type="nucleotide sequence ID" value="NZ_JAGQDG010000009.1"/>
</dbReference>
<proteinExistence type="predicted"/>
<keyword evidence="1" id="KW-1133">Transmembrane helix</keyword>
<accession>A0ABS5E2T0</accession>
<evidence type="ECO:0000256" key="1">
    <source>
        <dbReference type="SAM" id="Phobius"/>
    </source>
</evidence>
<reference evidence="2 3" key="1">
    <citation type="submission" date="2021-04" db="EMBL/GenBank/DDBJ databases">
        <title>The genome sequence of type strain Ideonella paludis KCTC 32238.</title>
        <authorList>
            <person name="Liu Y."/>
        </authorList>
    </citation>
    <scope>NUCLEOTIDE SEQUENCE [LARGE SCALE GENOMIC DNA]</scope>
    <source>
        <strain evidence="2 3">KCTC 32238</strain>
    </source>
</reference>
<keyword evidence="1" id="KW-0472">Membrane</keyword>
<dbReference type="EMBL" id="JAGQDG010000009">
    <property type="protein sequence ID" value="MBQ0937624.1"/>
    <property type="molecule type" value="Genomic_DNA"/>
</dbReference>